<dbReference type="GO" id="GO:0003677">
    <property type="term" value="F:DNA binding"/>
    <property type="evidence" value="ECO:0007669"/>
    <property type="project" value="InterPro"/>
</dbReference>
<dbReference type="NCBIfam" id="NF040693">
    <property type="entry name" value="recomb_GmtY"/>
    <property type="match status" value="1"/>
</dbReference>
<dbReference type="PROSITE" id="PS51898">
    <property type="entry name" value="TYR_RECOMBINASE"/>
    <property type="match status" value="1"/>
</dbReference>
<evidence type="ECO:0000256" key="1">
    <source>
        <dbReference type="ARBA" id="ARBA00023172"/>
    </source>
</evidence>
<protein>
    <submittedName>
        <fullName evidence="3">Site-specific integrase</fullName>
    </submittedName>
</protein>
<keyword evidence="4" id="KW-1185">Reference proteome</keyword>
<sequence length="474" mass="53889">MAKTVVCFCLSGAFVVAFVVVRGQVVSDNTGASVELPIILSKDGPILPLIDYCLTVRRSLAWRLKFVRAVKLFLEYLEVNAVEGEEDWRLFRNFANALSLGTADTLTGIDPGGLYWKRMRPEDSNYIITLLSDFFEWLGRGENPRALKFNPQYAGNQYDQKIDQQAYLYRRNSAFLGHTWSGMPSRPGRVVRRERESKVPMAEPPAFPEDRIEELLFKGFKVAGSYNWRDMAITCLLLGGGLRVSEPFHLYVSDVQPQWDDPAVAFVAIHHPSDGFAPNDWRGSNGKRGTRSEYLAAEFGLRPRHIIGGKQHSGWKNPALDDRWFMQVHWFPKEKYGTLFLDIWKRYLEQLVRIERSHPFAWVNLSRGDPGGIYTISSYCKHLQRAVERIGLEYGKRYGTTAHGPRHAFGRRARQGGVGEVILQHAMHHCSPESQKVYTQPELSEVTSALERAAQKISTNLAPLCPWSDLTEVV</sequence>
<dbReference type="AlphaFoldDB" id="A0A843S5A4"/>
<dbReference type="Proteomes" id="UP000444318">
    <property type="component" value="Unassembled WGS sequence"/>
</dbReference>
<dbReference type="GO" id="GO:0006310">
    <property type="term" value="P:DNA recombination"/>
    <property type="evidence" value="ECO:0007669"/>
    <property type="project" value="UniProtKB-KW"/>
</dbReference>
<evidence type="ECO:0000259" key="2">
    <source>
        <dbReference type="PROSITE" id="PS51898"/>
    </source>
</evidence>
<dbReference type="InterPro" id="IPR002104">
    <property type="entry name" value="Integrase_catalytic"/>
</dbReference>
<reference evidence="3 4" key="1">
    <citation type="submission" date="2019-10" db="EMBL/GenBank/DDBJ databases">
        <title>Two novel species isolated from a subtropical stream in China.</title>
        <authorList>
            <person name="Lu H."/>
        </authorList>
    </citation>
    <scope>NUCLEOTIDE SEQUENCE [LARGE SCALE GENOMIC DNA]</scope>
    <source>
        <strain evidence="3 4">FT103W</strain>
    </source>
</reference>
<dbReference type="RefSeq" id="WP_152803025.1">
    <property type="nucleotide sequence ID" value="NZ_WHUF01000002.1"/>
</dbReference>
<dbReference type="Gene3D" id="1.10.443.10">
    <property type="entry name" value="Intergrase catalytic core"/>
    <property type="match status" value="1"/>
</dbReference>
<gene>
    <name evidence="3" type="ORF">GEV01_07305</name>
</gene>
<dbReference type="GO" id="GO:0015074">
    <property type="term" value="P:DNA integration"/>
    <property type="evidence" value="ECO:0007669"/>
    <property type="project" value="InterPro"/>
</dbReference>
<comment type="caution">
    <text evidence="3">The sequence shown here is derived from an EMBL/GenBank/DDBJ whole genome shotgun (WGS) entry which is preliminary data.</text>
</comment>
<name>A0A843S5A4_9BURK</name>
<evidence type="ECO:0000313" key="4">
    <source>
        <dbReference type="Proteomes" id="UP000444318"/>
    </source>
</evidence>
<keyword evidence="1" id="KW-0233">DNA recombination</keyword>
<dbReference type="EMBL" id="WHUF01000002">
    <property type="protein sequence ID" value="MQA19319.1"/>
    <property type="molecule type" value="Genomic_DNA"/>
</dbReference>
<feature type="domain" description="Tyr recombinase" evidence="2">
    <location>
        <begin position="202"/>
        <end position="451"/>
    </location>
</feature>
<dbReference type="InterPro" id="IPR013762">
    <property type="entry name" value="Integrase-like_cat_sf"/>
</dbReference>
<evidence type="ECO:0000313" key="3">
    <source>
        <dbReference type="EMBL" id="MQA19319.1"/>
    </source>
</evidence>
<dbReference type="SUPFAM" id="SSF56349">
    <property type="entry name" value="DNA breaking-rejoining enzymes"/>
    <property type="match status" value="1"/>
</dbReference>
<organism evidence="3 4">
    <name type="scientific">Rugamonas rivuli</name>
    <dbReference type="NCBI Taxonomy" id="2743358"/>
    <lineage>
        <taxon>Bacteria</taxon>
        <taxon>Pseudomonadati</taxon>
        <taxon>Pseudomonadota</taxon>
        <taxon>Betaproteobacteria</taxon>
        <taxon>Burkholderiales</taxon>
        <taxon>Oxalobacteraceae</taxon>
        <taxon>Telluria group</taxon>
        <taxon>Rugamonas</taxon>
    </lineage>
</organism>
<proteinExistence type="predicted"/>
<dbReference type="CDD" id="cd00397">
    <property type="entry name" value="DNA_BRE_C"/>
    <property type="match status" value="1"/>
</dbReference>
<accession>A0A843S5A4</accession>
<dbReference type="InterPro" id="IPR011010">
    <property type="entry name" value="DNA_brk_join_enz"/>
</dbReference>